<feature type="binding site" evidence="12">
    <location>
        <position position="459"/>
    </location>
    <ligand>
        <name>Zn(2+)</name>
        <dbReference type="ChEBI" id="CHEBI:29105"/>
        <label>2</label>
    </ligand>
</feature>
<reference evidence="15 16" key="1">
    <citation type="submission" date="2016-07" db="EMBL/GenBank/DDBJ databases">
        <title>Characterization of isolates of Eisenbergiella tayi derived from blood cultures, using whole genome sequencing.</title>
        <authorList>
            <person name="Burdz T."/>
            <person name="Wiebe D."/>
            <person name="Huynh C."/>
            <person name="Bernard K."/>
        </authorList>
    </citation>
    <scope>NUCLEOTIDE SEQUENCE [LARGE SCALE GENOMIC DNA]</scope>
    <source>
        <strain evidence="15 16">NML 110608</strain>
    </source>
</reference>
<feature type="binding site" evidence="12">
    <location>
        <position position="462"/>
    </location>
    <ligand>
        <name>Zn(2+)</name>
        <dbReference type="ChEBI" id="CHEBI:29105"/>
        <label>2</label>
    </ligand>
</feature>
<comment type="similarity">
    <text evidence="12">Belongs to the helicase family. PriA subfamily.</text>
</comment>
<dbReference type="InterPro" id="IPR040498">
    <property type="entry name" value="PriA_CRR"/>
</dbReference>
<dbReference type="PANTHER" id="PTHR30580:SF0">
    <property type="entry name" value="PRIMOSOMAL PROTEIN N"/>
    <property type="match status" value="1"/>
</dbReference>
<comment type="function">
    <text evidence="12">Initiates the restart of stalled replication forks, which reloads the replicative helicase on sites other than the origin of replication. Recognizes and binds to abandoned replication forks and remodels them to uncover a helicase loading site. Promotes assembly of the primosome at these replication forks.</text>
</comment>
<comment type="subunit">
    <text evidence="12">Component of the replication restart primosome.</text>
</comment>
<dbReference type="InterPro" id="IPR011545">
    <property type="entry name" value="DEAD/DEAH_box_helicase_dom"/>
</dbReference>
<comment type="catalytic activity">
    <reaction evidence="12">
        <text>Couples ATP hydrolysis with the unwinding of duplex DNA by translocating in the 3'-5' direction.</text>
        <dbReference type="EC" id="5.6.2.4"/>
    </reaction>
</comment>
<dbReference type="Pfam" id="PF00271">
    <property type="entry name" value="Helicase_C"/>
    <property type="match status" value="1"/>
</dbReference>
<dbReference type="SMART" id="SM00487">
    <property type="entry name" value="DEXDc"/>
    <property type="match status" value="1"/>
</dbReference>
<feature type="domain" description="Helicase C-terminal" evidence="14">
    <location>
        <begin position="484"/>
        <end position="642"/>
    </location>
</feature>
<keyword evidence="3 12" id="KW-0479">Metal-binding</keyword>
<evidence type="ECO:0000256" key="10">
    <source>
        <dbReference type="ARBA" id="ARBA00023235"/>
    </source>
</evidence>
<feature type="binding site" evidence="12">
    <location>
        <position position="489"/>
    </location>
    <ligand>
        <name>Zn(2+)</name>
        <dbReference type="ChEBI" id="CHEBI:29105"/>
        <label>1</label>
    </ligand>
</feature>
<dbReference type="RefSeq" id="WP_009250012.1">
    <property type="nucleotide sequence ID" value="NZ_BAABXS010000001.1"/>
</dbReference>
<dbReference type="InterPro" id="IPR027417">
    <property type="entry name" value="P-loop_NTPase"/>
</dbReference>
<evidence type="ECO:0000256" key="2">
    <source>
        <dbReference type="ARBA" id="ARBA00022705"/>
    </source>
</evidence>
<comment type="caution">
    <text evidence="15">The sequence shown here is derived from an EMBL/GenBank/DDBJ whole genome shotgun (WGS) entry which is preliminary data.</text>
</comment>
<dbReference type="Pfam" id="PF17764">
    <property type="entry name" value="PriA_3primeBD"/>
    <property type="match status" value="1"/>
</dbReference>
<keyword evidence="10 12" id="KW-0413">Isomerase</keyword>
<evidence type="ECO:0000256" key="8">
    <source>
        <dbReference type="ARBA" id="ARBA00022840"/>
    </source>
</evidence>
<feature type="binding site" evidence="12">
    <location>
        <position position="492"/>
    </location>
    <ligand>
        <name>Zn(2+)</name>
        <dbReference type="ChEBI" id="CHEBI:29105"/>
        <label>1</label>
    </ligand>
</feature>
<evidence type="ECO:0000256" key="7">
    <source>
        <dbReference type="ARBA" id="ARBA00022833"/>
    </source>
</evidence>
<dbReference type="GO" id="GO:0008270">
    <property type="term" value="F:zinc ion binding"/>
    <property type="evidence" value="ECO:0007669"/>
    <property type="project" value="UniProtKB-UniRule"/>
</dbReference>
<feature type="binding site" evidence="12">
    <location>
        <position position="450"/>
    </location>
    <ligand>
        <name>Zn(2+)</name>
        <dbReference type="ChEBI" id="CHEBI:29105"/>
        <label>1</label>
    </ligand>
</feature>
<dbReference type="PANTHER" id="PTHR30580">
    <property type="entry name" value="PRIMOSOMAL PROTEIN N"/>
    <property type="match status" value="1"/>
</dbReference>
<dbReference type="EMBL" id="MCGH01000003">
    <property type="protein sequence ID" value="ODM04130.1"/>
    <property type="molecule type" value="Genomic_DNA"/>
</dbReference>
<dbReference type="GO" id="GO:0006302">
    <property type="term" value="P:double-strand break repair"/>
    <property type="evidence" value="ECO:0007669"/>
    <property type="project" value="InterPro"/>
</dbReference>
<dbReference type="PATRIC" id="fig|1432052.4.peg.5476"/>
<keyword evidence="1 12" id="KW-0639">Primosome</keyword>
<dbReference type="InterPro" id="IPR041222">
    <property type="entry name" value="PriA_3primeBD"/>
</dbReference>
<accession>A0A1E3A5V1</accession>
<proteinExistence type="inferred from homology"/>
<dbReference type="SUPFAM" id="SSF52540">
    <property type="entry name" value="P-loop containing nucleoside triphosphate hydrolases"/>
    <property type="match status" value="1"/>
</dbReference>
<dbReference type="NCBIfam" id="TIGR00595">
    <property type="entry name" value="priA"/>
    <property type="match status" value="1"/>
</dbReference>
<keyword evidence="4 12" id="KW-0547">Nucleotide-binding</keyword>
<sequence>MQGRFANIIVDISHEKVDRPFQYRVPEALSGIPEPGMRVRIPFGSGNNLRTGYIIEMTDEPEFDVTRLKEIHSIIEEGVQVEGRLIRLAFWMKEHYGSTMINALKTVLPVKQKLKQQEKKEICLRVSREEARAEMLECERKHQRAKARVLQELIEEERLPQMLVARKLNISPATFRSLRDAGLISINSVPYYRNPVKLDADREEGHRLSRNQQDIVDTVTADYDNGIRQTYLLRGITGSGKTEVYMELIARIIERGRQAIMLIPEIALTYQTVLRFYKRFGDRVSILNSTLSPGEKYDQCERARKGEIDVIIGPRSALFTPFPDIGIIIIDEEHENSYKSETMPKYHARETAEELARLHGASVFLGSATPSLDSYYRARQGRYRLFTLNERLTGGELPVVYVEDLRKELKEGNRSIFSARLGALLQDRLERGEQSMLFLNRRGYAGFVSCRMCGHVMKCPHCDVSLSEHKNGTLVCHYCGFTQPAVKLCPECGSKYILGFRAGTEQIEEQLHKLYPDKKVLRMDADTTKTKDSYEKILSAFSAGEADILVGTQMIVKGHDFPNVTLMGIMAADMSLSVNDYRAGERTFQLLTQAAGRAGRGKRPGEVVIQTYQPEHYSILHAAAQDYEGFYEEEILYRQLLSYPPVSHILAVQVTSLTEKGGEELAGILKALAEKTEEGREEHTILIGPAPAFIGRINDIFRYVLYIKNPDYDILIRLKNRMERFLKEQERKDENVQFDFDPMSSF</sequence>
<dbReference type="GO" id="GO:0003677">
    <property type="term" value="F:DNA binding"/>
    <property type="evidence" value="ECO:0007669"/>
    <property type="project" value="UniProtKB-UniRule"/>
</dbReference>
<keyword evidence="8 12" id="KW-0067">ATP-binding</keyword>
<dbReference type="AlphaFoldDB" id="A0A1E3A5V1"/>
<keyword evidence="6 12" id="KW-0347">Helicase</keyword>
<protein>
    <recommendedName>
        <fullName evidence="12">Replication restart protein PriA</fullName>
    </recommendedName>
    <alternativeName>
        <fullName evidence="12">ATP-dependent DNA helicase PriA</fullName>
        <ecNumber evidence="12">5.6.2.4</ecNumber>
    </alternativeName>
    <alternativeName>
        <fullName evidence="12">DNA 3'-5' helicase PriA</fullName>
    </alternativeName>
</protein>
<dbReference type="GO" id="GO:0005524">
    <property type="term" value="F:ATP binding"/>
    <property type="evidence" value="ECO:0007669"/>
    <property type="project" value="UniProtKB-UniRule"/>
</dbReference>
<dbReference type="EC" id="5.6.2.4" evidence="12"/>
<evidence type="ECO:0000256" key="6">
    <source>
        <dbReference type="ARBA" id="ARBA00022806"/>
    </source>
</evidence>
<evidence type="ECO:0000313" key="15">
    <source>
        <dbReference type="EMBL" id="ODM04130.1"/>
    </source>
</evidence>
<dbReference type="CDD" id="cd18804">
    <property type="entry name" value="SF2_C_priA"/>
    <property type="match status" value="1"/>
</dbReference>
<evidence type="ECO:0000259" key="13">
    <source>
        <dbReference type="PROSITE" id="PS51192"/>
    </source>
</evidence>
<dbReference type="Pfam" id="PF18319">
    <property type="entry name" value="Zn_ribbon_PriA"/>
    <property type="match status" value="1"/>
</dbReference>
<dbReference type="Gene3D" id="3.40.50.300">
    <property type="entry name" value="P-loop containing nucleotide triphosphate hydrolases"/>
    <property type="match status" value="2"/>
</dbReference>
<comment type="cofactor">
    <cofactor evidence="12">
        <name>Zn(2+)</name>
        <dbReference type="ChEBI" id="CHEBI:29105"/>
    </cofactor>
    <text evidence="12">Binds 2 zinc ions per subunit.</text>
</comment>
<feature type="binding site" evidence="12">
    <location>
        <position position="453"/>
    </location>
    <ligand>
        <name>Zn(2+)</name>
        <dbReference type="ChEBI" id="CHEBI:29105"/>
        <label>1</label>
    </ligand>
</feature>
<evidence type="ECO:0000256" key="3">
    <source>
        <dbReference type="ARBA" id="ARBA00022723"/>
    </source>
</evidence>
<dbReference type="PROSITE" id="PS51192">
    <property type="entry name" value="HELICASE_ATP_BIND_1"/>
    <property type="match status" value="1"/>
</dbReference>
<keyword evidence="9 12" id="KW-0238">DNA-binding</keyword>
<dbReference type="GO" id="GO:0043138">
    <property type="term" value="F:3'-5' DNA helicase activity"/>
    <property type="evidence" value="ECO:0007669"/>
    <property type="project" value="UniProtKB-EC"/>
</dbReference>
<dbReference type="InterPro" id="IPR041236">
    <property type="entry name" value="PriA_C"/>
</dbReference>
<evidence type="ECO:0000256" key="5">
    <source>
        <dbReference type="ARBA" id="ARBA00022801"/>
    </source>
</evidence>
<keyword evidence="5 12" id="KW-0378">Hydrolase</keyword>
<dbReference type="InterPro" id="IPR014001">
    <property type="entry name" value="Helicase_ATP-bd"/>
</dbReference>
<dbReference type="GO" id="GO:0006269">
    <property type="term" value="P:DNA replication, synthesis of primer"/>
    <property type="evidence" value="ECO:0007669"/>
    <property type="project" value="UniProtKB-KW"/>
</dbReference>
<dbReference type="PROSITE" id="PS51194">
    <property type="entry name" value="HELICASE_CTER"/>
    <property type="match status" value="1"/>
</dbReference>
<evidence type="ECO:0000256" key="9">
    <source>
        <dbReference type="ARBA" id="ARBA00023125"/>
    </source>
</evidence>
<organism evidence="15 16">
    <name type="scientific">Eisenbergiella tayi</name>
    <dbReference type="NCBI Taxonomy" id="1432052"/>
    <lineage>
        <taxon>Bacteria</taxon>
        <taxon>Bacillati</taxon>
        <taxon>Bacillota</taxon>
        <taxon>Clostridia</taxon>
        <taxon>Lachnospirales</taxon>
        <taxon>Lachnospiraceae</taxon>
        <taxon>Eisenbergiella</taxon>
    </lineage>
</organism>
<dbReference type="InterPro" id="IPR042115">
    <property type="entry name" value="PriA_3primeBD_sf"/>
</dbReference>
<feature type="domain" description="Helicase ATP-binding" evidence="13">
    <location>
        <begin position="222"/>
        <end position="388"/>
    </location>
</feature>
<evidence type="ECO:0000256" key="12">
    <source>
        <dbReference type="HAMAP-Rule" id="MF_00983"/>
    </source>
</evidence>
<dbReference type="GO" id="GO:0016887">
    <property type="term" value="F:ATP hydrolysis activity"/>
    <property type="evidence" value="ECO:0007669"/>
    <property type="project" value="RHEA"/>
</dbReference>
<keyword evidence="7 12" id="KW-0862">Zinc</keyword>
<dbReference type="GO" id="GO:0006270">
    <property type="term" value="P:DNA replication initiation"/>
    <property type="evidence" value="ECO:0007669"/>
    <property type="project" value="TreeGrafter"/>
</dbReference>
<dbReference type="SMART" id="SM00490">
    <property type="entry name" value="HELICc"/>
    <property type="match status" value="1"/>
</dbReference>
<feature type="binding site" evidence="12">
    <location>
        <position position="479"/>
    </location>
    <ligand>
        <name>Zn(2+)</name>
        <dbReference type="ChEBI" id="CHEBI:29105"/>
        <label>2</label>
    </ligand>
</feature>
<evidence type="ECO:0000256" key="11">
    <source>
        <dbReference type="ARBA" id="ARBA00048988"/>
    </source>
</evidence>
<evidence type="ECO:0000256" key="4">
    <source>
        <dbReference type="ARBA" id="ARBA00022741"/>
    </source>
</evidence>
<dbReference type="HAMAP" id="MF_00983">
    <property type="entry name" value="PriA"/>
    <property type="match status" value="1"/>
</dbReference>
<dbReference type="GO" id="GO:1990077">
    <property type="term" value="C:primosome complex"/>
    <property type="evidence" value="ECO:0007669"/>
    <property type="project" value="UniProtKB-UniRule"/>
</dbReference>
<dbReference type="Proteomes" id="UP000094067">
    <property type="component" value="Unassembled WGS sequence"/>
</dbReference>
<feature type="binding site" evidence="12">
    <location>
        <position position="476"/>
    </location>
    <ligand>
        <name>Zn(2+)</name>
        <dbReference type="ChEBI" id="CHEBI:29105"/>
        <label>2</label>
    </ligand>
</feature>
<keyword evidence="2 12" id="KW-0235">DNA replication</keyword>
<dbReference type="GO" id="GO:0006310">
    <property type="term" value="P:DNA recombination"/>
    <property type="evidence" value="ECO:0007669"/>
    <property type="project" value="InterPro"/>
</dbReference>
<evidence type="ECO:0000256" key="1">
    <source>
        <dbReference type="ARBA" id="ARBA00022515"/>
    </source>
</evidence>
<name>A0A1E3A5V1_9FIRM</name>
<dbReference type="CDD" id="cd17929">
    <property type="entry name" value="DEXHc_priA"/>
    <property type="match status" value="1"/>
</dbReference>
<evidence type="ECO:0000313" key="16">
    <source>
        <dbReference type="Proteomes" id="UP000094067"/>
    </source>
</evidence>
<dbReference type="Pfam" id="PF00270">
    <property type="entry name" value="DEAD"/>
    <property type="match status" value="1"/>
</dbReference>
<dbReference type="Gene3D" id="3.40.1440.60">
    <property type="entry name" value="PriA, 3(prime) DNA-binding domain"/>
    <property type="match status" value="1"/>
</dbReference>
<dbReference type="InterPro" id="IPR001650">
    <property type="entry name" value="Helicase_C-like"/>
</dbReference>
<evidence type="ECO:0000259" key="14">
    <source>
        <dbReference type="PROSITE" id="PS51194"/>
    </source>
</evidence>
<dbReference type="Pfam" id="PF18074">
    <property type="entry name" value="PriA_C"/>
    <property type="match status" value="1"/>
</dbReference>
<dbReference type="FunFam" id="3.40.50.300:FF:000489">
    <property type="entry name" value="Primosome assembly protein PriA"/>
    <property type="match status" value="1"/>
</dbReference>
<comment type="catalytic activity">
    <reaction evidence="11 12">
        <text>ATP + H2O = ADP + phosphate + H(+)</text>
        <dbReference type="Rhea" id="RHEA:13065"/>
        <dbReference type="ChEBI" id="CHEBI:15377"/>
        <dbReference type="ChEBI" id="CHEBI:15378"/>
        <dbReference type="ChEBI" id="CHEBI:30616"/>
        <dbReference type="ChEBI" id="CHEBI:43474"/>
        <dbReference type="ChEBI" id="CHEBI:456216"/>
        <dbReference type="EC" id="5.6.2.4"/>
    </reaction>
</comment>
<gene>
    <name evidence="12 15" type="primary">priA</name>
    <name evidence="15" type="ORF">BEI61_04934</name>
</gene>
<dbReference type="InterPro" id="IPR005259">
    <property type="entry name" value="PriA"/>
</dbReference>